<feature type="non-terminal residue" evidence="5">
    <location>
        <position position="154"/>
    </location>
</feature>
<proteinExistence type="inferred from homology"/>
<comment type="similarity">
    <text evidence="4">Belongs to the group II decarboxylase family. Sphingosine-1-phosphate lyase subfamily.</text>
</comment>
<protein>
    <recommendedName>
        <fullName evidence="6">Aminotransferase class V domain-containing protein</fullName>
    </recommendedName>
</protein>
<evidence type="ECO:0000256" key="3">
    <source>
        <dbReference type="ARBA" id="ARBA00023239"/>
    </source>
</evidence>
<organism evidence="5">
    <name type="scientific">marine sediment metagenome</name>
    <dbReference type="NCBI Taxonomy" id="412755"/>
    <lineage>
        <taxon>unclassified sequences</taxon>
        <taxon>metagenomes</taxon>
        <taxon>ecological metagenomes</taxon>
    </lineage>
</organism>
<keyword evidence="3" id="KW-0456">Lyase</keyword>
<dbReference type="GO" id="GO:0016830">
    <property type="term" value="F:carbon-carbon lyase activity"/>
    <property type="evidence" value="ECO:0007669"/>
    <property type="project" value="InterPro"/>
</dbReference>
<evidence type="ECO:0000256" key="4">
    <source>
        <dbReference type="ARBA" id="ARBA00038302"/>
    </source>
</evidence>
<gene>
    <name evidence="5" type="ORF">S12H4_14620</name>
</gene>
<evidence type="ECO:0000256" key="1">
    <source>
        <dbReference type="ARBA" id="ARBA00001933"/>
    </source>
</evidence>
<dbReference type="AlphaFoldDB" id="X1RRE3"/>
<name>X1RRE3_9ZZZZ</name>
<dbReference type="InterPro" id="IPR002129">
    <property type="entry name" value="PyrdxlP-dep_de-COase"/>
</dbReference>
<comment type="caution">
    <text evidence="5">The sequence shown here is derived from an EMBL/GenBank/DDBJ whole genome shotgun (WGS) entry which is preliminary data.</text>
</comment>
<dbReference type="GO" id="GO:0030170">
    <property type="term" value="F:pyridoxal phosphate binding"/>
    <property type="evidence" value="ECO:0007669"/>
    <property type="project" value="InterPro"/>
</dbReference>
<sequence length="154" mass="17069">MGLGVIPSGGYFVKDASILQKTGFEIPYLAGGNFKHFHMVGTRSGGPIIAFWVILKALGIDGFIEIVKKCMDNTKYLAKRISEIKGIKLAANPVMNVVGITTENGESICEIDEALRNNKWMLGKFVDFNLIRVVLMPHVKRDHLSNFTSDLEKV</sequence>
<dbReference type="Pfam" id="PF00282">
    <property type="entry name" value="Pyridoxal_deC"/>
    <property type="match status" value="1"/>
</dbReference>
<evidence type="ECO:0000313" key="5">
    <source>
        <dbReference type="EMBL" id="GAI83233.1"/>
    </source>
</evidence>
<dbReference type="InterPro" id="IPR015422">
    <property type="entry name" value="PyrdxlP-dep_Trfase_small"/>
</dbReference>
<dbReference type="InterPro" id="IPR050477">
    <property type="entry name" value="GrpII_AminoAcid_Decarb"/>
</dbReference>
<dbReference type="PANTHER" id="PTHR42735:SF6">
    <property type="entry name" value="SPHINGOSINE-1-PHOSPHATE LYASE 1"/>
    <property type="match status" value="1"/>
</dbReference>
<dbReference type="PANTHER" id="PTHR42735">
    <property type="match status" value="1"/>
</dbReference>
<reference evidence="5" key="1">
    <citation type="journal article" date="2014" name="Front. Microbiol.">
        <title>High frequency of phylogenetically diverse reductive dehalogenase-homologous genes in deep subseafloor sedimentary metagenomes.</title>
        <authorList>
            <person name="Kawai M."/>
            <person name="Futagami T."/>
            <person name="Toyoda A."/>
            <person name="Takaki Y."/>
            <person name="Nishi S."/>
            <person name="Hori S."/>
            <person name="Arai W."/>
            <person name="Tsubouchi T."/>
            <person name="Morono Y."/>
            <person name="Uchiyama I."/>
            <person name="Ito T."/>
            <person name="Fujiyama A."/>
            <person name="Inagaki F."/>
            <person name="Takami H."/>
        </authorList>
    </citation>
    <scope>NUCLEOTIDE SEQUENCE</scope>
    <source>
        <strain evidence="5">Expedition CK06-06</strain>
    </source>
</reference>
<comment type="cofactor">
    <cofactor evidence="1">
        <name>pyridoxal 5'-phosphate</name>
        <dbReference type="ChEBI" id="CHEBI:597326"/>
    </cofactor>
</comment>
<dbReference type="GO" id="GO:0019752">
    <property type="term" value="P:carboxylic acid metabolic process"/>
    <property type="evidence" value="ECO:0007669"/>
    <property type="project" value="InterPro"/>
</dbReference>
<evidence type="ECO:0008006" key="6">
    <source>
        <dbReference type="Google" id="ProtNLM"/>
    </source>
</evidence>
<dbReference type="SUPFAM" id="SSF53383">
    <property type="entry name" value="PLP-dependent transferases"/>
    <property type="match status" value="1"/>
</dbReference>
<dbReference type="EMBL" id="BARW01006976">
    <property type="protein sequence ID" value="GAI83233.1"/>
    <property type="molecule type" value="Genomic_DNA"/>
</dbReference>
<dbReference type="Gene3D" id="3.90.1150.10">
    <property type="entry name" value="Aspartate Aminotransferase, domain 1"/>
    <property type="match status" value="1"/>
</dbReference>
<keyword evidence="2" id="KW-0663">Pyridoxal phosphate</keyword>
<evidence type="ECO:0000256" key="2">
    <source>
        <dbReference type="ARBA" id="ARBA00022898"/>
    </source>
</evidence>
<accession>X1RRE3</accession>
<dbReference type="InterPro" id="IPR015424">
    <property type="entry name" value="PyrdxlP-dep_Trfase"/>
</dbReference>